<name>A0AAP0Q3N5_9MAGN</name>
<accession>A0AAP0Q3N5</accession>
<protein>
    <submittedName>
        <fullName evidence="2">Uncharacterized protein</fullName>
    </submittedName>
</protein>
<evidence type="ECO:0000313" key="2">
    <source>
        <dbReference type="EMBL" id="KAK9162296.1"/>
    </source>
</evidence>
<keyword evidence="3" id="KW-1185">Reference proteome</keyword>
<dbReference type="Proteomes" id="UP001420932">
    <property type="component" value="Unassembled WGS sequence"/>
</dbReference>
<organism evidence="2 3">
    <name type="scientific">Stephania yunnanensis</name>
    <dbReference type="NCBI Taxonomy" id="152371"/>
    <lineage>
        <taxon>Eukaryota</taxon>
        <taxon>Viridiplantae</taxon>
        <taxon>Streptophyta</taxon>
        <taxon>Embryophyta</taxon>
        <taxon>Tracheophyta</taxon>
        <taxon>Spermatophyta</taxon>
        <taxon>Magnoliopsida</taxon>
        <taxon>Ranunculales</taxon>
        <taxon>Menispermaceae</taxon>
        <taxon>Menispermoideae</taxon>
        <taxon>Cissampelideae</taxon>
        <taxon>Stephania</taxon>
    </lineage>
</organism>
<evidence type="ECO:0000256" key="1">
    <source>
        <dbReference type="SAM" id="MobiDB-lite"/>
    </source>
</evidence>
<reference evidence="2 3" key="1">
    <citation type="submission" date="2024-01" db="EMBL/GenBank/DDBJ databases">
        <title>Genome assemblies of Stephania.</title>
        <authorList>
            <person name="Yang L."/>
        </authorList>
    </citation>
    <scope>NUCLEOTIDE SEQUENCE [LARGE SCALE GENOMIC DNA]</scope>
    <source>
        <strain evidence="2">YNDBR</strain>
        <tissue evidence="2">Leaf</tissue>
    </source>
</reference>
<dbReference type="AlphaFoldDB" id="A0AAP0Q3N5"/>
<dbReference type="EMBL" id="JBBNAF010000002">
    <property type="protein sequence ID" value="KAK9162296.1"/>
    <property type="molecule type" value="Genomic_DNA"/>
</dbReference>
<sequence length="192" mass="20814">MSSTASTILLISLPNPDLVLLSLTQQTKKQTLTSLNSHLPPDLVLLSLTGVLVRSSPSPNPDLLTQLSSPSVRLSLTVTSLTSLHRQRCSAPSVRLSRTSRPHGHGPHLTHKPHKDGTAARAHARPWFASRPTARFLHGSRQLSLALSALPSLAPAPQGSRDSRPHAMAFPCGKSMPKFLLPFSLYLHFKLI</sequence>
<proteinExistence type="predicted"/>
<gene>
    <name evidence="2" type="ORF">Syun_003198</name>
</gene>
<feature type="compositionally biased region" description="Basic residues" evidence="1">
    <location>
        <begin position="98"/>
        <end position="114"/>
    </location>
</feature>
<feature type="region of interest" description="Disordered" evidence="1">
    <location>
        <begin position="89"/>
        <end position="122"/>
    </location>
</feature>
<comment type="caution">
    <text evidence="2">The sequence shown here is derived from an EMBL/GenBank/DDBJ whole genome shotgun (WGS) entry which is preliminary data.</text>
</comment>
<evidence type="ECO:0000313" key="3">
    <source>
        <dbReference type="Proteomes" id="UP001420932"/>
    </source>
</evidence>